<name>A0A813HD52_POLGL</name>
<dbReference type="EMBL" id="CAJNNV010031287">
    <property type="protein sequence ID" value="CAE8635458.1"/>
    <property type="molecule type" value="Genomic_DNA"/>
</dbReference>
<organism evidence="2 3">
    <name type="scientific">Polarella glacialis</name>
    <name type="common">Dinoflagellate</name>
    <dbReference type="NCBI Taxonomy" id="89957"/>
    <lineage>
        <taxon>Eukaryota</taxon>
        <taxon>Sar</taxon>
        <taxon>Alveolata</taxon>
        <taxon>Dinophyceae</taxon>
        <taxon>Suessiales</taxon>
        <taxon>Suessiaceae</taxon>
        <taxon>Polarella</taxon>
    </lineage>
</organism>
<evidence type="ECO:0000313" key="2">
    <source>
        <dbReference type="EMBL" id="CAE8635458.1"/>
    </source>
</evidence>
<comment type="caution">
    <text evidence="2">The sequence shown here is derived from an EMBL/GenBank/DDBJ whole genome shotgun (WGS) entry which is preliminary data.</text>
</comment>
<feature type="non-terminal residue" evidence="2">
    <location>
        <position position="1"/>
    </location>
</feature>
<evidence type="ECO:0000256" key="1">
    <source>
        <dbReference type="SAM" id="MobiDB-lite"/>
    </source>
</evidence>
<keyword evidence="3" id="KW-1185">Reference proteome</keyword>
<dbReference type="AlphaFoldDB" id="A0A813HD52"/>
<sequence>VIGVLKATTTVERCKRQTLEEDEEEEEEEDLPKWKVDGFPMRDVSRKSTLQIQ</sequence>
<accession>A0A813HD52</accession>
<reference evidence="2" key="1">
    <citation type="submission" date="2021-02" db="EMBL/GenBank/DDBJ databases">
        <authorList>
            <person name="Dougan E. K."/>
            <person name="Rhodes N."/>
            <person name="Thang M."/>
            <person name="Chan C."/>
        </authorList>
    </citation>
    <scope>NUCLEOTIDE SEQUENCE</scope>
</reference>
<gene>
    <name evidence="2" type="ORF">PGLA1383_LOCUS51052</name>
</gene>
<feature type="compositionally biased region" description="Acidic residues" evidence="1">
    <location>
        <begin position="20"/>
        <end position="30"/>
    </location>
</feature>
<proteinExistence type="predicted"/>
<dbReference type="Proteomes" id="UP000654075">
    <property type="component" value="Unassembled WGS sequence"/>
</dbReference>
<feature type="region of interest" description="Disordered" evidence="1">
    <location>
        <begin position="17"/>
        <end position="36"/>
    </location>
</feature>
<protein>
    <submittedName>
        <fullName evidence="2">Uncharacterized protein</fullName>
    </submittedName>
</protein>
<evidence type="ECO:0000313" key="3">
    <source>
        <dbReference type="Proteomes" id="UP000654075"/>
    </source>
</evidence>